<evidence type="ECO:0000313" key="6">
    <source>
        <dbReference type="Proteomes" id="UP001153069"/>
    </source>
</evidence>
<dbReference type="SUPFAM" id="SSF48264">
    <property type="entry name" value="Cytochrome P450"/>
    <property type="match status" value="1"/>
</dbReference>
<comment type="cofactor">
    <cofactor evidence="1 3">
        <name>heme</name>
        <dbReference type="ChEBI" id="CHEBI:30413"/>
    </cofactor>
</comment>
<sequence length="443" mass="49513">MDLLESFLQKTAPVAASEELGLAGTQTCERRLNGTPFILTKDPKIANYVFNDGKARTNYCLRPGEDRGLQKLHMFENGLIWNNDTPKWKKIRGCFQKALGANALKHASCIIQKEAEPTLTAHMEKADGKEGIDLLAICRRLTFRASLGAFFGVDSTEFAGLKVDEAAFIDAIVQYFKAWEYFLIRPEQHWDKSLAKKHSQAVSSLKGHVQNLLKAIEMRDASLTPSQKGSKRKLFVESLREVCVKEPECEELLLQSSLEMLLAGTDTSSVTAYYTLLALAGDKALQHDLREELHNSNEEALLRSIVDESLRFKPVGPVVLRQACQDDPNFPAGPVKKGTGILVHLAEMNLDEEVWKEPRKFDPRRFLVPGEHKSVFFPFGEGPKGCVGMHLGRREVNSIVATVILQYDLEIVGSETLSSLETHWDIANQPDDPTRIRLSPVAD</sequence>
<dbReference type="Pfam" id="PF00067">
    <property type="entry name" value="p450"/>
    <property type="match status" value="1"/>
</dbReference>
<dbReference type="InterPro" id="IPR001128">
    <property type="entry name" value="Cyt_P450"/>
</dbReference>
<keyword evidence="3 4" id="KW-0479">Metal-binding</keyword>
<proteinExistence type="inferred from homology"/>
<evidence type="ECO:0000256" key="3">
    <source>
        <dbReference type="PIRSR" id="PIRSR602401-1"/>
    </source>
</evidence>
<name>A0A9N8H7I5_9STRA</name>
<dbReference type="AlphaFoldDB" id="A0A9N8H7I5"/>
<dbReference type="PROSITE" id="PS00086">
    <property type="entry name" value="CYTOCHROME_P450"/>
    <property type="match status" value="1"/>
</dbReference>
<dbReference type="PANTHER" id="PTHR24305">
    <property type="entry name" value="CYTOCHROME P450"/>
    <property type="match status" value="1"/>
</dbReference>
<dbReference type="InterPro" id="IPR002401">
    <property type="entry name" value="Cyt_P450_E_grp-I"/>
</dbReference>
<evidence type="ECO:0000256" key="1">
    <source>
        <dbReference type="ARBA" id="ARBA00001971"/>
    </source>
</evidence>
<dbReference type="PRINTS" id="PR00463">
    <property type="entry name" value="EP450I"/>
</dbReference>
<dbReference type="Gene3D" id="1.10.630.10">
    <property type="entry name" value="Cytochrome P450"/>
    <property type="match status" value="1"/>
</dbReference>
<dbReference type="InterPro" id="IPR036396">
    <property type="entry name" value="Cyt_P450_sf"/>
</dbReference>
<evidence type="ECO:0000313" key="5">
    <source>
        <dbReference type="EMBL" id="CAB9503936.1"/>
    </source>
</evidence>
<dbReference type="InterPro" id="IPR050121">
    <property type="entry name" value="Cytochrome_P450_monoxygenase"/>
</dbReference>
<gene>
    <name evidence="5" type="ORF">SEMRO_180_G078880.1</name>
</gene>
<dbReference type="GO" id="GO:0016705">
    <property type="term" value="F:oxidoreductase activity, acting on paired donors, with incorporation or reduction of molecular oxygen"/>
    <property type="evidence" value="ECO:0007669"/>
    <property type="project" value="InterPro"/>
</dbReference>
<feature type="binding site" description="axial binding residue" evidence="3">
    <location>
        <position position="386"/>
    </location>
    <ligand>
        <name>heme</name>
        <dbReference type="ChEBI" id="CHEBI:30413"/>
    </ligand>
    <ligandPart>
        <name>Fe</name>
        <dbReference type="ChEBI" id="CHEBI:18248"/>
    </ligandPart>
</feature>
<protein>
    <submittedName>
        <fullName evidence="5">Protopine 6-monooxygenase</fullName>
    </submittedName>
</protein>
<evidence type="ECO:0000256" key="2">
    <source>
        <dbReference type="ARBA" id="ARBA00010617"/>
    </source>
</evidence>
<dbReference type="OrthoDB" id="1470350at2759"/>
<comment type="caution">
    <text evidence="5">The sequence shown here is derived from an EMBL/GenBank/DDBJ whole genome shotgun (WGS) entry which is preliminary data.</text>
</comment>
<dbReference type="InterPro" id="IPR017972">
    <property type="entry name" value="Cyt_P450_CS"/>
</dbReference>
<comment type="similarity">
    <text evidence="2 4">Belongs to the cytochrome P450 family.</text>
</comment>
<keyword evidence="6" id="KW-1185">Reference proteome</keyword>
<dbReference type="PRINTS" id="PR00385">
    <property type="entry name" value="P450"/>
</dbReference>
<evidence type="ECO:0000256" key="4">
    <source>
        <dbReference type="RuleBase" id="RU000461"/>
    </source>
</evidence>
<reference evidence="5" key="1">
    <citation type="submission" date="2020-06" db="EMBL/GenBank/DDBJ databases">
        <authorList>
            <consortium name="Plant Systems Biology data submission"/>
        </authorList>
    </citation>
    <scope>NUCLEOTIDE SEQUENCE</scope>
    <source>
        <strain evidence="5">D6</strain>
    </source>
</reference>
<dbReference type="GO" id="GO:0020037">
    <property type="term" value="F:heme binding"/>
    <property type="evidence" value="ECO:0007669"/>
    <property type="project" value="InterPro"/>
</dbReference>
<organism evidence="5 6">
    <name type="scientific">Seminavis robusta</name>
    <dbReference type="NCBI Taxonomy" id="568900"/>
    <lineage>
        <taxon>Eukaryota</taxon>
        <taxon>Sar</taxon>
        <taxon>Stramenopiles</taxon>
        <taxon>Ochrophyta</taxon>
        <taxon>Bacillariophyta</taxon>
        <taxon>Bacillariophyceae</taxon>
        <taxon>Bacillariophycidae</taxon>
        <taxon>Naviculales</taxon>
        <taxon>Naviculaceae</taxon>
        <taxon>Seminavis</taxon>
    </lineage>
</organism>
<dbReference type="Proteomes" id="UP001153069">
    <property type="component" value="Unassembled WGS sequence"/>
</dbReference>
<dbReference type="GO" id="GO:0005506">
    <property type="term" value="F:iron ion binding"/>
    <property type="evidence" value="ECO:0007669"/>
    <property type="project" value="InterPro"/>
</dbReference>
<dbReference type="GO" id="GO:0004497">
    <property type="term" value="F:monooxygenase activity"/>
    <property type="evidence" value="ECO:0007669"/>
    <property type="project" value="UniProtKB-KW"/>
</dbReference>
<dbReference type="EMBL" id="CAICTM010000179">
    <property type="protein sequence ID" value="CAB9503936.1"/>
    <property type="molecule type" value="Genomic_DNA"/>
</dbReference>
<keyword evidence="3 4" id="KW-0349">Heme</keyword>
<dbReference type="PANTHER" id="PTHR24305:SF166">
    <property type="entry name" value="CYTOCHROME P450 12A4, MITOCHONDRIAL-RELATED"/>
    <property type="match status" value="1"/>
</dbReference>
<accession>A0A9N8H7I5</accession>
<keyword evidence="4" id="KW-0503">Monooxygenase</keyword>
<keyword evidence="4" id="KW-0560">Oxidoreductase</keyword>
<keyword evidence="3 4" id="KW-0408">Iron</keyword>